<dbReference type="AlphaFoldDB" id="A0A918U0L8"/>
<evidence type="ECO:0000313" key="5">
    <source>
        <dbReference type="EMBL" id="GHC71550.1"/>
    </source>
</evidence>
<dbReference type="EMBL" id="BMVB01000033">
    <property type="protein sequence ID" value="GHC71550.1"/>
    <property type="molecule type" value="Genomic_DNA"/>
</dbReference>
<dbReference type="InterPro" id="IPR035994">
    <property type="entry name" value="Nucleoside_phosphorylase_sf"/>
</dbReference>
<dbReference type="GO" id="GO:0009116">
    <property type="term" value="P:nucleoside metabolic process"/>
    <property type="evidence" value="ECO:0007669"/>
    <property type="project" value="InterPro"/>
</dbReference>
<reference evidence="5" key="2">
    <citation type="submission" date="2020-09" db="EMBL/GenBank/DDBJ databases">
        <authorList>
            <person name="Sun Q."/>
            <person name="Ohkuma M."/>
        </authorList>
    </citation>
    <scope>NUCLEOTIDE SEQUENCE</scope>
    <source>
        <strain evidence="5">JCM 4633</strain>
    </source>
</reference>
<dbReference type="GO" id="GO:0008782">
    <property type="term" value="F:adenosylhomocysteine nucleosidase activity"/>
    <property type="evidence" value="ECO:0007669"/>
    <property type="project" value="TreeGrafter"/>
</dbReference>
<evidence type="ECO:0000259" key="4">
    <source>
        <dbReference type="Pfam" id="PF01048"/>
    </source>
</evidence>
<keyword evidence="1 5" id="KW-0378">Hydrolase</keyword>
<organism evidence="5 6">
    <name type="scientific">Streptomyces cinnamoneus</name>
    <name type="common">Streptoverticillium cinnamoneum</name>
    <dbReference type="NCBI Taxonomy" id="53446"/>
    <lineage>
        <taxon>Bacteria</taxon>
        <taxon>Bacillati</taxon>
        <taxon>Actinomycetota</taxon>
        <taxon>Actinomycetes</taxon>
        <taxon>Kitasatosporales</taxon>
        <taxon>Streptomycetaceae</taxon>
        <taxon>Streptomyces</taxon>
        <taxon>Streptomyces cinnamoneus group</taxon>
    </lineage>
</organism>
<sequence>MATLPTRVLIVAAVTAERDAVTAAWPVAAEVALPGATLRRATPAGPDGPVLDVLAAGVGPGAAAAGTATALTAAALAGRPYGLVISTGIAGGFAPGAQVGAVVVSDAIVSADLGAQSSTGGFLSVEELGFGKVTHGAPEALVRAVAEATGALRGDVLTVSTATGTAERAAELAGRHPQAVAEGMEGFGVAEAASAHGVPVLELRAVSNAVGPRDRSAWRIGEALGALSGAFRELGAALGAAAAPGDDKAAPGGEDDEPEVSG</sequence>
<dbReference type="Pfam" id="PF01048">
    <property type="entry name" value="PNP_UDP_1"/>
    <property type="match status" value="1"/>
</dbReference>
<proteinExistence type="inferred from homology"/>
<dbReference type="GO" id="GO:0008930">
    <property type="term" value="F:methylthioadenosine nucleosidase activity"/>
    <property type="evidence" value="ECO:0007669"/>
    <property type="project" value="TreeGrafter"/>
</dbReference>
<dbReference type="HAMAP" id="MF_00991">
    <property type="entry name" value="MqnB"/>
    <property type="match status" value="1"/>
</dbReference>
<feature type="region of interest" description="Disordered" evidence="3">
    <location>
        <begin position="241"/>
        <end position="262"/>
    </location>
</feature>
<dbReference type="GO" id="GO:0005829">
    <property type="term" value="C:cytosol"/>
    <property type="evidence" value="ECO:0007669"/>
    <property type="project" value="TreeGrafter"/>
</dbReference>
<protein>
    <recommendedName>
        <fullName evidence="1 2">Futalosine hydrolase</fullName>
        <shortName evidence="1">FL hydrolase</shortName>
        <ecNumber evidence="1 2">3.2.2.26</ecNumber>
    </recommendedName>
    <alternativeName>
        <fullName evidence="1">Futalosine nucleosidase</fullName>
    </alternativeName>
    <alternativeName>
        <fullName evidence="1">Menaquinone biosynthetic enzyme MqnB</fullName>
    </alternativeName>
</protein>
<keyword evidence="1" id="KW-0474">Menaquinone biosynthesis</keyword>
<dbReference type="NCBIfam" id="NF006087">
    <property type="entry name" value="PRK08236.1"/>
    <property type="match status" value="1"/>
</dbReference>
<evidence type="ECO:0000256" key="2">
    <source>
        <dbReference type="NCBIfam" id="TIGR03664"/>
    </source>
</evidence>
<accession>A0A918U0L8</accession>
<comment type="pathway">
    <text evidence="1">Quinol/quinone metabolism; menaquinone biosynthesis.</text>
</comment>
<dbReference type="Gene3D" id="3.40.50.1580">
    <property type="entry name" value="Nucleoside phosphorylase domain"/>
    <property type="match status" value="1"/>
</dbReference>
<dbReference type="EC" id="3.2.2.26" evidence="1 2"/>
<name>A0A918U0L8_STRCJ</name>
<comment type="similarity">
    <text evidence="1">Belongs to the PNP/UDP phosphorylase family. Futalosine hydrolase subfamily.</text>
</comment>
<dbReference type="InterPro" id="IPR000845">
    <property type="entry name" value="Nucleoside_phosphorylase_d"/>
</dbReference>
<gene>
    <name evidence="1 5" type="primary">mqnB</name>
    <name evidence="5" type="ORF">GCM10010507_58190</name>
</gene>
<feature type="compositionally biased region" description="Acidic residues" evidence="3">
    <location>
        <begin position="253"/>
        <end position="262"/>
    </location>
</feature>
<dbReference type="CDD" id="cd17766">
    <property type="entry name" value="futalosine_nucleosidase_MqnB"/>
    <property type="match status" value="1"/>
</dbReference>
<comment type="function">
    <text evidence="1">Catalyzes the hydrolysis of futalosine (FL) to dehypoxanthine futalosine (DHFL) and hypoxanthine, a step in the biosynthesis of menaquinone (MK, vitamin K2).</text>
</comment>
<dbReference type="Proteomes" id="UP000646244">
    <property type="component" value="Unassembled WGS sequence"/>
</dbReference>
<reference evidence="5" key="1">
    <citation type="journal article" date="2014" name="Int. J. Syst. Evol. Microbiol.">
        <title>Complete genome sequence of Corynebacterium casei LMG S-19264T (=DSM 44701T), isolated from a smear-ripened cheese.</title>
        <authorList>
            <consortium name="US DOE Joint Genome Institute (JGI-PGF)"/>
            <person name="Walter F."/>
            <person name="Albersmeier A."/>
            <person name="Kalinowski J."/>
            <person name="Ruckert C."/>
        </authorList>
    </citation>
    <scope>NUCLEOTIDE SEQUENCE</scope>
    <source>
        <strain evidence="5">JCM 4633</strain>
    </source>
</reference>
<comment type="catalytic activity">
    <reaction evidence="1">
        <text>futalosine + H2O = dehypoxanthine futalosine + hypoxanthine</text>
        <dbReference type="Rhea" id="RHEA:25904"/>
        <dbReference type="ChEBI" id="CHEBI:15377"/>
        <dbReference type="ChEBI" id="CHEBI:17368"/>
        <dbReference type="ChEBI" id="CHEBI:58863"/>
        <dbReference type="ChEBI" id="CHEBI:58864"/>
        <dbReference type="EC" id="3.2.2.26"/>
    </reaction>
</comment>
<evidence type="ECO:0000256" key="1">
    <source>
        <dbReference type="HAMAP-Rule" id="MF_00991"/>
    </source>
</evidence>
<comment type="caution">
    <text evidence="5">The sequence shown here is derived from an EMBL/GenBank/DDBJ whole genome shotgun (WGS) entry which is preliminary data.</text>
</comment>
<dbReference type="NCBIfam" id="TIGR03664">
    <property type="entry name" value="fut_nucase"/>
    <property type="match status" value="1"/>
</dbReference>
<evidence type="ECO:0000313" key="6">
    <source>
        <dbReference type="Proteomes" id="UP000646244"/>
    </source>
</evidence>
<evidence type="ECO:0000256" key="3">
    <source>
        <dbReference type="SAM" id="MobiDB-lite"/>
    </source>
</evidence>
<dbReference type="GO" id="GO:0019284">
    <property type="term" value="P:L-methionine salvage from S-adenosylmethionine"/>
    <property type="evidence" value="ECO:0007669"/>
    <property type="project" value="TreeGrafter"/>
</dbReference>
<dbReference type="SUPFAM" id="SSF53167">
    <property type="entry name" value="Purine and uridine phosphorylases"/>
    <property type="match status" value="1"/>
</dbReference>
<dbReference type="PANTHER" id="PTHR46832">
    <property type="entry name" value="5'-METHYLTHIOADENOSINE/S-ADENOSYLHOMOCYSTEINE NUCLEOSIDASE"/>
    <property type="match status" value="1"/>
</dbReference>
<dbReference type="InterPro" id="IPR019963">
    <property type="entry name" value="FL_hydrolase_MqnB"/>
</dbReference>
<feature type="domain" description="Nucleoside phosphorylase" evidence="4">
    <location>
        <begin position="54"/>
        <end position="215"/>
    </location>
</feature>
<dbReference type="GO" id="GO:0009234">
    <property type="term" value="P:menaquinone biosynthetic process"/>
    <property type="evidence" value="ECO:0007669"/>
    <property type="project" value="UniProtKB-UniRule"/>
</dbReference>
<dbReference type="PANTHER" id="PTHR46832:SF2">
    <property type="entry name" value="FUTALOSINE HYDROLASE"/>
    <property type="match status" value="1"/>
</dbReference>